<evidence type="ECO:0000313" key="4">
    <source>
        <dbReference type="Proteomes" id="UP000762676"/>
    </source>
</evidence>
<evidence type="ECO:0000313" key="3">
    <source>
        <dbReference type="EMBL" id="GFS26588.1"/>
    </source>
</evidence>
<evidence type="ECO:0000259" key="2">
    <source>
        <dbReference type="PROSITE" id="PS51029"/>
    </source>
</evidence>
<organism evidence="3 4">
    <name type="scientific">Elysia marginata</name>
    <dbReference type="NCBI Taxonomy" id="1093978"/>
    <lineage>
        <taxon>Eukaryota</taxon>
        <taxon>Metazoa</taxon>
        <taxon>Spiralia</taxon>
        <taxon>Lophotrochozoa</taxon>
        <taxon>Mollusca</taxon>
        <taxon>Gastropoda</taxon>
        <taxon>Heterobranchia</taxon>
        <taxon>Euthyneura</taxon>
        <taxon>Panpulmonata</taxon>
        <taxon>Sacoglossa</taxon>
        <taxon>Placobranchoidea</taxon>
        <taxon>Plakobranchidae</taxon>
        <taxon>Elysia</taxon>
    </lineage>
</organism>
<name>A0AAV4JXY3_9GAST</name>
<dbReference type="InterPro" id="IPR006578">
    <property type="entry name" value="MADF-dom"/>
</dbReference>
<dbReference type="AlphaFoldDB" id="A0AAV4JXY3"/>
<sequence>MASWSRDSVLKFTELYKSYECLWRIKSKEYSNRILKDKAYDQMIYFVKEFDESANRETITKKINALRTNFRKELNKVESSKTSGAGEEDIHVPKLWYYEELMFLKDQELPRPAKSNMVAKHQPVPGSSKQREDTEADIQVIFSIITQDVTFDQNTAIIEETEECAASEERTLTGTISPSVMNDVSSPSAISCPPRSDPSPAIIVPTAGPSGKTPKAAKRKTEDQLLTIVQDHLKAPEEDENDTFAKTVAVAFNEKAGF</sequence>
<feature type="domain" description="MADF" evidence="2">
    <location>
        <begin position="11"/>
        <end position="109"/>
    </location>
</feature>
<dbReference type="EMBL" id="BMAT01014133">
    <property type="protein sequence ID" value="GFS26588.1"/>
    <property type="molecule type" value="Genomic_DNA"/>
</dbReference>
<gene>
    <name evidence="3" type="ORF">ElyMa_007058800</name>
</gene>
<comment type="caution">
    <text evidence="3">The sequence shown here is derived from an EMBL/GenBank/DDBJ whole genome shotgun (WGS) entry which is preliminary data.</text>
</comment>
<dbReference type="PROSITE" id="PS51029">
    <property type="entry name" value="MADF"/>
    <property type="match status" value="1"/>
</dbReference>
<proteinExistence type="predicted"/>
<dbReference type="Pfam" id="PF10545">
    <property type="entry name" value="MADF_DNA_bdg"/>
    <property type="match status" value="1"/>
</dbReference>
<dbReference type="Proteomes" id="UP000762676">
    <property type="component" value="Unassembled WGS sequence"/>
</dbReference>
<reference evidence="3 4" key="1">
    <citation type="journal article" date="2021" name="Elife">
        <title>Chloroplast acquisition without the gene transfer in kleptoplastic sea slugs, Plakobranchus ocellatus.</title>
        <authorList>
            <person name="Maeda T."/>
            <person name="Takahashi S."/>
            <person name="Yoshida T."/>
            <person name="Shimamura S."/>
            <person name="Takaki Y."/>
            <person name="Nagai Y."/>
            <person name="Toyoda A."/>
            <person name="Suzuki Y."/>
            <person name="Arimoto A."/>
            <person name="Ishii H."/>
            <person name="Satoh N."/>
            <person name="Nishiyama T."/>
            <person name="Hasebe M."/>
            <person name="Maruyama T."/>
            <person name="Minagawa J."/>
            <person name="Obokata J."/>
            <person name="Shigenobu S."/>
        </authorList>
    </citation>
    <scope>NUCLEOTIDE SEQUENCE [LARGE SCALE GENOMIC DNA]</scope>
</reference>
<protein>
    <recommendedName>
        <fullName evidence="2">MADF domain-containing protein</fullName>
    </recommendedName>
</protein>
<evidence type="ECO:0000256" key="1">
    <source>
        <dbReference type="SAM" id="MobiDB-lite"/>
    </source>
</evidence>
<dbReference type="PANTHER" id="PTHR21505:SF8">
    <property type="entry name" value="DPT-YFP REPRESSOR BY OVEREXPRESSION, ISOFORM D-RELATED"/>
    <property type="match status" value="1"/>
</dbReference>
<feature type="region of interest" description="Disordered" evidence="1">
    <location>
        <begin position="177"/>
        <end position="221"/>
    </location>
</feature>
<dbReference type="SMART" id="SM00595">
    <property type="entry name" value="MADF"/>
    <property type="match status" value="1"/>
</dbReference>
<accession>A0AAV4JXY3</accession>
<feature type="compositionally biased region" description="Polar residues" evidence="1">
    <location>
        <begin position="177"/>
        <end position="189"/>
    </location>
</feature>
<dbReference type="PANTHER" id="PTHR21505">
    <property type="entry name" value="MADF DOMAIN-CONTAINING PROTEIN-RELATED"/>
    <property type="match status" value="1"/>
</dbReference>
<keyword evidence="4" id="KW-1185">Reference proteome</keyword>